<feature type="transmembrane region" description="Helical" evidence="2">
    <location>
        <begin position="24"/>
        <end position="41"/>
    </location>
</feature>
<dbReference type="Gene3D" id="3.60.40.10">
    <property type="entry name" value="PPM-type phosphatase domain"/>
    <property type="match status" value="1"/>
</dbReference>
<dbReference type="AlphaFoldDB" id="A0A8J7GGF6"/>
<gene>
    <name evidence="4" type="ORF">IW245_004713</name>
</gene>
<dbReference type="InterPro" id="IPR052016">
    <property type="entry name" value="Bact_Sigma-Reg"/>
</dbReference>
<keyword evidence="5" id="KW-1185">Reference proteome</keyword>
<evidence type="ECO:0000259" key="3">
    <source>
        <dbReference type="SMART" id="SM00331"/>
    </source>
</evidence>
<keyword evidence="2" id="KW-0472">Membrane</keyword>
<evidence type="ECO:0000313" key="5">
    <source>
        <dbReference type="Proteomes" id="UP000622552"/>
    </source>
</evidence>
<dbReference type="InterPro" id="IPR001932">
    <property type="entry name" value="PPM-type_phosphatase-like_dom"/>
</dbReference>
<organism evidence="4 5">
    <name type="scientific">Longispora fulva</name>
    <dbReference type="NCBI Taxonomy" id="619741"/>
    <lineage>
        <taxon>Bacteria</taxon>
        <taxon>Bacillati</taxon>
        <taxon>Actinomycetota</taxon>
        <taxon>Actinomycetes</taxon>
        <taxon>Micromonosporales</taxon>
        <taxon>Micromonosporaceae</taxon>
        <taxon>Longispora</taxon>
    </lineage>
</organism>
<comment type="caution">
    <text evidence="4">The sequence shown here is derived from an EMBL/GenBank/DDBJ whole genome shotgun (WGS) entry which is preliminary data.</text>
</comment>
<keyword evidence="2" id="KW-1133">Transmembrane helix</keyword>
<feature type="transmembrane region" description="Helical" evidence="2">
    <location>
        <begin position="95"/>
        <end position="114"/>
    </location>
</feature>
<dbReference type="PANTHER" id="PTHR43156:SF2">
    <property type="entry name" value="STAGE II SPORULATION PROTEIN E"/>
    <property type="match status" value="1"/>
</dbReference>
<protein>
    <recommendedName>
        <fullName evidence="3">PPM-type phosphatase domain-containing protein</fullName>
    </recommendedName>
</protein>
<dbReference type="Proteomes" id="UP000622552">
    <property type="component" value="Unassembled WGS sequence"/>
</dbReference>
<feature type="domain" description="PPM-type phosphatase" evidence="3">
    <location>
        <begin position="149"/>
        <end position="388"/>
    </location>
</feature>
<proteinExistence type="predicted"/>
<dbReference type="SMART" id="SM00331">
    <property type="entry name" value="PP2C_SIG"/>
    <property type="match status" value="1"/>
</dbReference>
<reference evidence="4" key="1">
    <citation type="submission" date="2020-11" db="EMBL/GenBank/DDBJ databases">
        <title>Sequencing the genomes of 1000 actinobacteria strains.</title>
        <authorList>
            <person name="Klenk H.-P."/>
        </authorList>
    </citation>
    <scope>NUCLEOTIDE SEQUENCE</scope>
    <source>
        <strain evidence="4">DSM 45356</strain>
    </source>
</reference>
<dbReference type="SUPFAM" id="SSF81606">
    <property type="entry name" value="PP2C-like"/>
    <property type="match status" value="1"/>
</dbReference>
<evidence type="ECO:0000313" key="4">
    <source>
        <dbReference type="EMBL" id="MBG6138519.1"/>
    </source>
</evidence>
<sequence length="390" mass="41569">MRVAGPAGAGARVPAARRARWREWGPPVFILVMVCAVDLIGRGHTYFVAYLLVAPAIAAIVAPPVVVLAVGAVAVPERLLLGVYDGVEKPFEDNRFLGGTGALIFSTIVFVYFARLRQKRERQLADVTSVALAAQHAVLRPQPAAVGGVRIGLRFLAAAAEAEIGGDLYEVLSTPYGVRVVIGDVRGKGLEAVQSAAVVLGAFREAAYDVPDLADLARKVEASVRRHLPPDDYVTALFVEFRGGEVRMLHRGHVPALVVDAGGDVRELRPPAPGTPLGLGHLGAVEPCVWTEPCEPGDVLVLVTDGVVEARRLGIFYPFTERLGGLVREATGPVRGATGPVRGLLRRPQTRDFRTDLDAAAEALRKDLLDYTEGGRISDDAVIMLLAQGP</sequence>
<dbReference type="PANTHER" id="PTHR43156">
    <property type="entry name" value="STAGE II SPORULATION PROTEIN E-RELATED"/>
    <property type="match status" value="1"/>
</dbReference>
<dbReference type="InterPro" id="IPR036457">
    <property type="entry name" value="PPM-type-like_dom_sf"/>
</dbReference>
<evidence type="ECO:0000256" key="1">
    <source>
        <dbReference type="ARBA" id="ARBA00022801"/>
    </source>
</evidence>
<dbReference type="RefSeq" id="WP_197005267.1">
    <property type="nucleotide sequence ID" value="NZ_BONS01000025.1"/>
</dbReference>
<name>A0A8J7GGF6_9ACTN</name>
<evidence type="ECO:0000256" key="2">
    <source>
        <dbReference type="SAM" id="Phobius"/>
    </source>
</evidence>
<dbReference type="GO" id="GO:0016791">
    <property type="term" value="F:phosphatase activity"/>
    <property type="evidence" value="ECO:0007669"/>
    <property type="project" value="TreeGrafter"/>
</dbReference>
<keyword evidence="2" id="KW-0812">Transmembrane</keyword>
<dbReference type="Pfam" id="PF07228">
    <property type="entry name" value="SpoIIE"/>
    <property type="match status" value="1"/>
</dbReference>
<feature type="transmembrane region" description="Helical" evidence="2">
    <location>
        <begin position="48"/>
        <end position="75"/>
    </location>
</feature>
<keyword evidence="1" id="KW-0378">Hydrolase</keyword>
<accession>A0A8J7GGF6</accession>
<dbReference type="EMBL" id="JADOUF010000001">
    <property type="protein sequence ID" value="MBG6138519.1"/>
    <property type="molecule type" value="Genomic_DNA"/>
</dbReference>